<feature type="compositionally biased region" description="Low complexity" evidence="1">
    <location>
        <begin position="206"/>
        <end position="215"/>
    </location>
</feature>
<accession>A0A087SKX2</accession>
<sequence>MTLVQITASFDTLDTLRATPLPGEEFPYATTGYWPKTLCNACGVKRTRTLRALQEGSKRRRPSPAALRAQADPSGAGCDSPDVSSAGLSAPPPLFVGTGFGPAAPRRPQRRAAEEAAVRTARYARTGEWGEAGAGAAPAAPASPTSSQDTALGPCGEGVEELAWTPLAAEAAARHGLGAAAIDSACYAAVNLMTLAAKERAGGEAAWAGRPAPARGGDGGDTQNTQRPGTPVPTGAGSTSGAPLPLGAASPLPVQRPARPSAGTLGGGGLPALPALTGVDLPALYKSLPPSQVVELIGLNAELEGALAAARDAGASVAALAQLLAEKQAAGLAARQAARAASRRMHRFLDSLRC</sequence>
<evidence type="ECO:0000313" key="3">
    <source>
        <dbReference type="Proteomes" id="UP000028924"/>
    </source>
</evidence>
<dbReference type="KEGG" id="apro:F751_4869"/>
<dbReference type="Proteomes" id="UP000028924">
    <property type="component" value="Unassembled WGS sequence"/>
</dbReference>
<proteinExistence type="predicted"/>
<evidence type="ECO:0000256" key="1">
    <source>
        <dbReference type="SAM" id="MobiDB-lite"/>
    </source>
</evidence>
<dbReference type="OrthoDB" id="515623at2759"/>
<name>A0A087SKX2_AUXPR</name>
<dbReference type="RefSeq" id="XP_011399272.1">
    <property type="nucleotide sequence ID" value="XM_011400970.1"/>
</dbReference>
<gene>
    <name evidence="2" type="ORF">F751_4869</name>
</gene>
<feature type="region of interest" description="Disordered" evidence="1">
    <location>
        <begin position="54"/>
        <end position="156"/>
    </location>
</feature>
<dbReference type="GeneID" id="23616260"/>
<feature type="compositionally biased region" description="Low complexity" evidence="1">
    <location>
        <begin position="240"/>
        <end position="253"/>
    </location>
</feature>
<dbReference type="AlphaFoldDB" id="A0A087SKX2"/>
<reference evidence="2 3" key="1">
    <citation type="journal article" date="2014" name="BMC Genomics">
        <title>Oil accumulation mechanisms of the oleaginous microalga Chlorella protothecoides revealed through its genome, transcriptomes, and proteomes.</title>
        <authorList>
            <person name="Gao C."/>
            <person name="Wang Y."/>
            <person name="Shen Y."/>
            <person name="Yan D."/>
            <person name="He X."/>
            <person name="Dai J."/>
            <person name="Wu Q."/>
        </authorList>
    </citation>
    <scope>NUCLEOTIDE SEQUENCE [LARGE SCALE GENOMIC DNA]</scope>
    <source>
        <strain evidence="2 3">0710</strain>
    </source>
</reference>
<evidence type="ECO:0000313" key="2">
    <source>
        <dbReference type="EMBL" id="KFM26376.1"/>
    </source>
</evidence>
<feature type="region of interest" description="Disordered" evidence="1">
    <location>
        <begin position="206"/>
        <end position="266"/>
    </location>
</feature>
<protein>
    <submittedName>
        <fullName evidence="2">Uncharacterized protein</fullName>
    </submittedName>
</protein>
<organism evidence="2 3">
    <name type="scientific">Auxenochlorella protothecoides</name>
    <name type="common">Green microalga</name>
    <name type="synonym">Chlorella protothecoides</name>
    <dbReference type="NCBI Taxonomy" id="3075"/>
    <lineage>
        <taxon>Eukaryota</taxon>
        <taxon>Viridiplantae</taxon>
        <taxon>Chlorophyta</taxon>
        <taxon>core chlorophytes</taxon>
        <taxon>Trebouxiophyceae</taxon>
        <taxon>Chlorellales</taxon>
        <taxon>Chlorellaceae</taxon>
        <taxon>Auxenochlorella</taxon>
    </lineage>
</organism>
<dbReference type="EMBL" id="KL662127">
    <property type="protein sequence ID" value="KFM26376.1"/>
    <property type="molecule type" value="Genomic_DNA"/>
</dbReference>
<keyword evidence="3" id="KW-1185">Reference proteome</keyword>